<dbReference type="SUPFAM" id="SSF54060">
    <property type="entry name" value="His-Me finger endonucleases"/>
    <property type="match status" value="1"/>
</dbReference>
<dbReference type="GO" id="GO:0016788">
    <property type="term" value="F:hydrolase activity, acting on ester bonds"/>
    <property type="evidence" value="ECO:0007669"/>
    <property type="project" value="InterPro"/>
</dbReference>
<evidence type="ECO:0000313" key="2">
    <source>
        <dbReference type="EMBL" id="QHR65460.1"/>
    </source>
</evidence>
<reference evidence="3" key="1">
    <citation type="submission" date="2019-12" db="EMBL/GenBank/DDBJ databases">
        <authorList>
            <person name="Olsen N.S."/>
            <person name="Junco L.M.F."/>
            <person name="Kot W."/>
            <person name="Hansen L.H."/>
        </authorList>
    </citation>
    <scope>NUCLEOTIDE SEQUENCE [LARGE SCALE GENOMIC DNA]</scope>
</reference>
<dbReference type="InterPro" id="IPR010902">
    <property type="entry name" value="NUMOD4"/>
</dbReference>
<keyword evidence="2" id="KW-0378">Hydrolase</keyword>
<keyword evidence="2" id="KW-0255">Endonuclease</keyword>
<gene>
    <name evidence="2" type="ORF">nepoznato_11</name>
</gene>
<dbReference type="GO" id="GO:0004519">
    <property type="term" value="F:endonuclease activity"/>
    <property type="evidence" value="ECO:0007669"/>
    <property type="project" value="UniProtKB-KW"/>
</dbReference>
<dbReference type="InterPro" id="IPR003615">
    <property type="entry name" value="HNH_nuc"/>
</dbReference>
<protein>
    <submittedName>
        <fullName evidence="2">HNH endonuclease</fullName>
    </submittedName>
</protein>
<dbReference type="InterPro" id="IPR044925">
    <property type="entry name" value="His-Me_finger_sf"/>
</dbReference>
<keyword evidence="3" id="KW-1185">Reference proteome</keyword>
<dbReference type="Pfam" id="PF07463">
    <property type="entry name" value="NUMOD4"/>
    <property type="match status" value="1"/>
</dbReference>
<evidence type="ECO:0000259" key="1">
    <source>
        <dbReference type="SMART" id="SM00507"/>
    </source>
</evidence>
<keyword evidence="2" id="KW-0540">Nuclease</keyword>
<dbReference type="Gene3D" id="3.90.75.20">
    <property type="match status" value="1"/>
</dbReference>
<sequence>MEEWRDVAGYENYFQISDLGRLRSKRTNKILSQTISKTGYYTHATKIGGRKGKSICFKIHRLVCKAFHPNPENKKSVNHKDGNKLNNHKDNVEWATQHENMTHAVSTGLLVNPKGEENNKAKLSEKDVIQIRMEYETTKISQRALAKKYEVSRWTIQDIVTYTTWKHINNGI</sequence>
<organism evidence="2 3">
    <name type="scientific">Escherichia phage nepoznato</name>
    <dbReference type="NCBI Taxonomy" id="2696431"/>
    <lineage>
        <taxon>Viruses</taxon>
        <taxon>Duplodnaviria</taxon>
        <taxon>Heunggongvirae</taxon>
        <taxon>Uroviricota</taxon>
        <taxon>Caudoviricetes</taxon>
        <taxon>Stephanstirmvirinae</taxon>
        <taxon>Phapecoctavirus</taxon>
        <taxon>Phapecoctavirus nepoznato</taxon>
    </lineage>
</organism>
<dbReference type="SMART" id="SM00507">
    <property type="entry name" value="HNHc"/>
    <property type="match status" value="1"/>
</dbReference>
<feature type="domain" description="HNH nuclease" evidence="1">
    <location>
        <begin position="51"/>
        <end position="101"/>
    </location>
</feature>
<dbReference type="EMBL" id="MN850571">
    <property type="protein sequence ID" value="QHR65460.1"/>
    <property type="molecule type" value="Genomic_DNA"/>
</dbReference>
<name>A0A6B9WNL9_9CAUD</name>
<evidence type="ECO:0000313" key="3">
    <source>
        <dbReference type="Proteomes" id="UP000464289"/>
    </source>
</evidence>
<accession>A0A6B9WNL9</accession>
<dbReference type="Proteomes" id="UP000464289">
    <property type="component" value="Segment"/>
</dbReference>
<dbReference type="Pfam" id="PF13392">
    <property type="entry name" value="HNH_3"/>
    <property type="match status" value="1"/>
</dbReference>
<proteinExistence type="predicted"/>